<dbReference type="EMBL" id="JAACJL010000031">
    <property type="protein sequence ID" value="KAF4616945.1"/>
    <property type="molecule type" value="Genomic_DNA"/>
</dbReference>
<dbReference type="Proteomes" id="UP000521872">
    <property type="component" value="Unassembled WGS sequence"/>
</dbReference>
<keyword evidence="3" id="KW-0539">Nucleus</keyword>
<dbReference type="InterPro" id="IPR050140">
    <property type="entry name" value="SRY-related_HMG-box_TF-like"/>
</dbReference>
<protein>
    <recommendedName>
        <fullName evidence="4">HMG box domain-containing protein</fullName>
    </recommendedName>
</protein>
<dbReference type="InterPro" id="IPR036910">
    <property type="entry name" value="HMG_box_dom_sf"/>
</dbReference>
<comment type="caution">
    <text evidence="5">The sequence shown here is derived from an EMBL/GenBank/DDBJ whole genome shotgun (WGS) entry which is preliminary data.</text>
</comment>
<dbReference type="InterPro" id="IPR009071">
    <property type="entry name" value="HMG_box_dom"/>
</dbReference>
<dbReference type="SUPFAM" id="SSF47095">
    <property type="entry name" value="HMG-box"/>
    <property type="match status" value="1"/>
</dbReference>
<dbReference type="Pfam" id="PF00505">
    <property type="entry name" value="HMG_box"/>
    <property type="match status" value="1"/>
</dbReference>
<dbReference type="GO" id="GO:0030154">
    <property type="term" value="P:cell differentiation"/>
    <property type="evidence" value="ECO:0007669"/>
    <property type="project" value="TreeGrafter"/>
</dbReference>
<dbReference type="GO" id="GO:0001228">
    <property type="term" value="F:DNA-binding transcription activator activity, RNA polymerase II-specific"/>
    <property type="evidence" value="ECO:0007669"/>
    <property type="project" value="TreeGrafter"/>
</dbReference>
<evidence type="ECO:0000313" key="6">
    <source>
        <dbReference type="Proteomes" id="UP000521872"/>
    </source>
</evidence>
<evidence type="ECO:0000256" key="1">
    <source>
        <dbReference type="ARBA" id="ARBA00023125"/>
    </source>
</evidence>
<organism evidence="5 6">
    <name type="scientific">Agrocybe pediades</name>
    <dbReference type="NCBI Taxonomy" id="84607"/>
    <lineage>
        <taxon>Eukaryota</taxon>
        <taxon>Fungi</taxon>
        <taxon>Dikarya</taxon>
        <taxon>Basidiomycota</taxon>
        <taxon>Agaricomycotina</taxon>
        <taxon>Agaricomycetes</taxon>
        <taxon>Agaricomycetidae</taxon>
        <taxon>Agaricales</taxon>
        <taxon>Agaricineae</taxon>
        <taxon>Strophariaceae</taxon>
        <taxon>Agrocybe</taxon>
    </lineage>
</organism>
<feature type="domain" description="HMG box" evidence="4">
    <location>
        <begin position="101"/>
        <end position="168"/>
    </location>
</feature>
<sequence>MQPDCFTYDFEVVLNGPTQDTHPAQPSVSYPIQSGCADNHVVALTSPHFPSSTGPFLPYPGSHDSPAHSLADLTALSYPNVFPSPTQAARTSRRRRHPDHIPCPRNAFIFFRSYYIDVLRQSDDLQQNVVSKRAGQAWRSMSKEQRKPFEELALEERRVHKQVNPDYVYSTGGRRRASLEEPQLQSSLSGLSPLVSSMLPSSTYLPDALRLLTTSPCHTRPFFSPGVSHTCSSENVMDSAYPGILMEDSATATRESRDLSLDNLFDNLLGTATPLCPQFFSLGSQGCLRATTTGAEPFYYVSLDLGTSLEQQSSFDSYSLGYSLPHVAAEHCEDNLKQVPVFPWDLLTEMETEVTSGAGFKALLSNCDI</sequence>
<keyword evidence="1 3" id="KW-0238">DNA-binding</keyword>
<proteinExistence type="predicted"/>
<evidence type="ECO:0000256" key="2">
    <source>
        <dbReference type="ARBA" id="ARBA00023163"/>
    </source>
</evidence>
<dbReference type="GO" id="GO:0005634">
    <property type="term" value="C:nucleus"/>
    <property type="evidence" value="ECO:0007669"/>
    <property type="project" value="UniProtKB-UniRule"/>
</dbReference>
<dbReference type="GO" id="GO:0000122">
    <property type="term" value="P:negative regulation of transcription by RNA polymerase II"/>
    <property type="evidence" value="ECO:0007669"/>
    <property type="project" value="TreeGrafter"/>
</dbReference>
<dbReference type="PANTHER" id="PTHR10270:SF161">
    <property type="entry name" value="SEX-DETERMINING REGION Y PROTEIN"/>
    <property type="match status" value="1"/>
</dbReference>
<accession>A0A8H4QUI3</accession>
<reference evidence="5 6" key="1">
    <citation type="submission" date="2019-12" db="EMBL/GenBank/DDBJ databases">
        <authorList>
            <person name="Floudas D."/>
            <person name="Bentzer J."/>
            <person name="Ahren D."/>
            <person name="Johansson T."/>
            <person name="Persson P."/>
            <person name="Tunlid A."/>
        </authorList>
    </citation>
    <scope>NUCLEOTIDE SEQUENCE [LARGE SCALE GENOMIC DNA]</scope>
    <source>
        <strain evidence="5 6">CBS 102.39</strain>
    </source>
</reference>
<dbReference type="Gene3D" id="1.10.30.10">
    <property type="entry name" value="High mobility group box domain"/>
    <property type="match status" value="1"/>
</dbReference>
<dbReference type="AlphaFoldDB" id="A0A8H4QUI3"/>
<evidence type="ECO:0000313" key="5">
    <source>
        <dbReference type="EMBL" id="KAF4616945.1"/>
    </source>
</evidence>
<keyword evidence="2" id="KW-0804">Transcription</keyword>
<keyword evidence="6" id="KW-1185">Reference proteome</keyword>
<feature type="DNA-binding region" description="HMG box" evidence="3">
    <location>
        <begin position="101"/>
        <end position="168"/>
    </location>
</feature>
<dbReference type="PROSITE" id="PS50118">
    <property type="entry name" value="HMG_BOX_2"/>
    <property type="match status" value="1"/>
</dbReference>
<dbReference type="SMART" id="SM00398">
    <property type="entry name" value="HMG"/>
    <property type="match status" value="1"/>
</dbReference>
<dbReference type="PANTHER" id="PTHR10270">
    <property type="entry name" value="SOX TRANSCRIPTION FACTOR"/>
    <property type="match status" value="1"/>
</dbReference>
<gene>
    <name evidence="5" type="ORF">D9613_008958</name>
</gene>
<dbReference type="GO" id="GO:0000978">
    <property type="term" value="F:RNA polymerase II cis-regulatory region sequence-specific DNA binding"/>
    <property type="evidence" value="ECO:0007669"/>
    <property type="project" value="TreeGrafter"/>
</dbReference>
<name>A0A8H4QUI3_9AGAR</name>
<dbReference type="CDD" id="cd01389">
    <property type="entry name" value="HMG-box_ROX1-like"/>
    <property type="match status" value="1"/>
</dbReference>
<evidence type="ECO:0000259" key="4">
    <source>
        <dbReference type="PROSITE" id="PS50118"/>
    </source>
</evidence>
<evidence type="ECO:0000256" key="3">
    <source>
        <dbReference type="PROSITE-ProRule" id="PRU00267"/>
    </source>
</evidence>